<feature type="signal peptide" evidence="1">
    <location>
        <begin position="1"/>
        <end position="24"/>
    </location>
</feature>
<protein>
    <recommendedName>
        <fullName evidence="4">Lysozyme inhibitor LprI N-terminal domain-containing protein</fullName>
    </recommendedName>
</protein>
<feature type="chain" id="PRO_5047251747" description="Lysozyme inhibitor LprI N-terminal domain-containing protein" evidence="1">
    <location>
        <begin position="25"/>
        <end position="158"/>
    </location>
</feature>
<sequence length="158" mass="17126">MNKILQVVAIPAMGLCLAAPAARAGGLDGAQACLDARIAANEPIADCVKEAQASCLSFDAPSLAGTDCYRRAKDQWGELIAQRMEQIRASASEELSAIAAIEVKYDLRGNLMQCDRMEELSLVQKDPDDGTVYVRMRCEATAVGMAYAKLHYQSQQIR</sequence>
<reference evidence="2 3" key="1">
    <citation type="journal article" date="2021" name="Arch. Microbiol.">
        <title>Thalassobius aquimarinus sp. nov., isolated from the Sea of Japan seashore.</title>
        <authorList>
            <person name="Kurilenko V.V."/>
            <person name="Romanenko L.A."/>
            <person name="Chernysheva N.Y."/>
            <person name="Velansky P.V."/>
            <person name="Tekutyeva L.A."/>
            <person name="Isaeva M.P."/>
            <person name="Mikhailov V.V."/>
        </authorList>
    </citation>
    <scope>NUCLEOTIDE SEQUENCE [LARGE SCALE GENOMIC DNA]</scope>
    <source>
        <strain evidence="2 3">KMM 8518</strain>
    </source>
</reference>
<accession>A0ABS5HWM6</accession>
<evidence type="ECO:0000313" key="3">
    <source>
        <dbReference type="Proteomes" id="UP001195941"/>
    </source>
</evidence>
<dbReference type="EMBL" id="JADMKU010000027">
    <property type="protein sequence ID" value="MBR9653330.1"/>
    <property type="molecule type" value="Genomic_DNA"/>
</dbReference>
<evidence type="ECO:0008006" key="4">
    <source>
        <dbReference type="Google" id="ProtNLM"/>
    </source>
</evidence>
<keyword evidence="3" id="KW-1185">Reference proteome</keyword>
<name>A0ABS5HWM6_9RHOB</name>
<evidence type="ECO:0000313" key="2">
    <source>
        <dbReference type="EMBL" id="MBR9653330.1"/>
    </source>
</evidence>
<gene>
    <name evidence="2" type="ORF">IT775_19610</name>
</gene>
<evidence type="ECO:0000256" key="1">
    <source>
        <dbReference type="SAM" id="SignalP"/>
    </source>
</evidence>
<dbReference type="Proteomes" id="UP001195941">
    <property type="component" value="Unassembled WGS sequence"/>
</dbReference>
<dbReference type="RefSeq" id="WP_212702953.1">
    <property type="nucleotide sequence ID" value="NZ_JADMKU010000027.1"/>
</dbReference>
<keyword evidence="1" id="KW-0732">Signal</keyword>
<proteinExistence type="predicted"/>
<comment type="caution">
    <text evidence="2">The sequence shown here is derived from an EMBL/GenBank/DDBJ whole genome shotgun (WGS) entry which is preliminary data.</text>
</comment>
<organism evidence="2 3">
    <name type="scientific">Thalassovita aquimarina</name>
    <dbReference type="NCBI Taxonomy" id="2785917"/>
    <lineage>
        <taxon>Bacteria</taxon>
        <taxon>Pseudomonadati</taxon>
        <taxon>Pseudomonadota</taxon>
        <taxon>Alphaproteobacteria</taxon>
        <taxon>Rhodobacterales</taxon>
        <taxon>Roseobacteraceae</taxon>
        <taxon>Thalassovita</taxon>
    </lineage>
</organism>